<sequence>MTHDPNKVSLKDIDPVSKLPYLHESFVLHTFVPIRYVRRQKPFDDTNFIGLYPEGYQIPTILT</sequence>
<reference evidence="1" key="2">
    <citation type="submission" date="2020-11" db="EMBL/GenBank/DDBJ databases">
        <authorList>
            <person name="McCartney M.A."/>
            <person name="Auch B."/>
            <person name="Kono T."/>
            <person name="Mallez S."/>
            <person name="Becker A."/>
            <person name="Gohl D.M."/>
            <person name="Silverstein K.A.T."/>
            <person name="Koren S."/>
            <person name="Bechman K.B."/>
            <person name="Herman A."/>
            <person name="Abrahante J.E."/>
            <person name="Garbe J."/>
        </authorList>
    </citation>
    <scope>NUCLEOTIDE SEQUENCE</scope>
    <source>
        <strain evidence="1">Duluth1</strain>
        <tissue evidence="1">Whole animal</tissue>
    </source>
</reference>
<accession>A0A9D4LB17</accession>
<evidence type="ECO:0000313" key="1">
    <source>
        <dbReference type="EMBL" id="KAH3853872.1"/>
    </source>
</evidence>
<keyword evidence="2" id="KW-1185">Reference proteome</keyword>
<evidence type="ECO:0000313" key="2">
    <source>
        <dbReference type="Proteomes" id="UP000828390"/>
    </source>
</evidence>
<organism evidence="1 2">
    <name type="scientific">Dreissena polymorpha</name>
    <name type="common">Zebra mussel</name>
    <name type="synonym">Mytilus polymorpha</name>
    <dbReference type="NCBI Taxonomy" id="45954"/>
    <lineage>
        <taxon>Eukaryota</taxon>
        <taxon>Metazoa</taxon>
        <taxon>Spiralia</taxon>
        <taxon>Lophotrochozoa</taxon>
        <taxon>Mollusca</taxon>
        <taxon>Bivalvia</taxon>
        <taxon>Autobranchia</taxon>
        <taxon>Heteroconchia</taxon>
        <taxon>Euheterodonta</taxon>
        <taxon>Imparidentia</taxon>
        <taxon>Neoheterodontei</taxon>
        <taxon>Myida</taxon>
        <taxon>Dreissenoidea</taxon>
        <taxon>Dreissenidae</taxon>
        <taxon>Dreissena</taxon>
    </lineage>
</organism>
<reference evidence="1" key="1">
    <citation type="journal article" date="2019" name="bioRxiv">
        <title>The Genome of the Zebra Mussel, Dreissena polymorpha: A Resource for Invasive Species Research.</title>
        <authorList>
            <person name="McCartney M.A."/>
            <person name="Auch B."/>
            <person name="Kono T."/>
            <person name="Mallez S."/>
            <person name="Zhang Y."/>
            <person name="Obille A."/>
            <person name="Becker A."/>
            <person name="Abrahante J.E."/>
            <person name="Garbe J."/>
            <person name="Badalamenti J.P."/>
            <person name="Herman A."/>
            <person name="Mangelson H."/>
            <person name="Liachko I."/>
            <person name="Sullivan S."/>
            <person name="Sone E.D."/>
            <person name="Koren S."/>
            <person name="Silverstein K.A.T."/>
            <person name="Beckman K.B."/>
            <person name="Gohl D.M."/>
        </authorList>
    </citation>
    <scope>NUCLEOTIDE SEQUENCE</scope>
    <source>
        <strain evidence="1">Duluth1</strain>
        <tissue evidence="1">Whole animal</tissue>
    </source>
</reference>
<dbReference type="EMBL" id="JAIWYP010000003">
    <property type="protein sequence ID" value="KAH3853872.1"/>
    <property type="molecule type" value="Genomic_DNA"/>
</dbReference>
<dbReference type="AlphaFoldDB" id="A0A9D4LB17"/>
<proteinExistence type="predicted"/>
<protein>
    <submittedName>
        <fullName evidence="1">Uncharacterized protein</fullName>
    </submittedName>
</protein>
<gene>
    <name evidence="1" type="ORF">DPMN_096407</name>
</gene>
<dbReference type="Proteomes" id="UP000828390">
    <property type="component" value="Unassembled WGS sequence"/>
</dbReference>
<name>A0A9D4LB17_DREPO</name>
<comment type="caution">
    <text evidence="1">The sequence shown here is derived from an EMBL/GenBank/DDBJ whole genome shotgun (WGS) entry which is preliminary data.</text>
</comment>